<reference evidence="14 15" key="1">
    <citation type="submission" date="2018-07" db="EMBL/GenBank/DDBJ databases">
        <title>Genomic Encyclopedia of Type Strains, Phase IV (KMG-IV): sequencing the most valuable type-strain genomes for metagenomic binning, comparative biology and taxonomic classification.</title>
        <authorList>
            <person name="Goeker M."/>
        </authorList>
    </citation>
    <scope>NUCLEOTIDE SEQUENCE [LARGE SCALE GENOMIC DNA]</scope>
    <source>
        <strain evidence="14 15">DSM 27016</strain>
    </source>
</reference>
<evidence type="ECO:0000313" key="15">
    <source>
        <dbReference type="Proteomes" id="UP000253034"/>
    </source>
</evidence>
<keyword evidence="2" id="KW-0813">Transport</keyword>
<evidence type="ECO:0000256" key="6">
    <source>
        <dbReference type="ARBA" id="ARBA00022882"/>
    </source>
</evidence>
<evidence type="ECO:0000256" key="10">
    <source>
        <dbReference type="ARBA" id="ARBA00023136"/>
    </source>
</evidence>
<evidence type="ECO:0000256" key="11">
    <source>
        <dbReference type="ARBA" id="ARBA00023303"/>
    </source>
</evidence>
<dbReference type="Gene3D" id="1.10.287.70">
    <property type="match status" value="1"/>
</dbReference>
<dbReference type="InterPro" id="IPR028325">
    <property type="entry name" value="VG_K_chnl"/>
</dbReference>
<dbReference type="AlphaFoldDB" id="A0A369B599"/>
<keyword evidence="9" id="KW-0406">Ion transport</keyword>
<dbReference type="GO" id="GO:0008076">
    <property type="term" value="C:voltage-gated potassium channel complex"/>
    <property type="evidence" value="ECO:0007669"/>
    <property type="project" value="InterPro"/>
</dbReference>
<keyword evidence="6" id="KW-0851">Voltage-gated channel</keyword>
<evidence type="ECO:0000256" key="12">
    <source>
        <dbReference type="SAM" id="Phobius"/>
    </source>
</evidence>
<protein>
    <submittedName>
        <fullName evidence="14">Voltage-gated potassium channel</fullName>
    </submittedName>
</protein>
<dbReference type="InterPro" id="IPR005821">
    <property type="entry name" value="Ion_trans_dom"/>
</dbReference>
<evidence type="ECO:0000256" key="8">
    <source>
        <dbReference type="ARBA" id="ARBA00022989"/>
    </source>
</evidence>
<dbReference type="PRINTS" id="PR00169">
    <property type="entry name" value="KCHANNEL"/>
</dbReference>
<dbReference type="PANTHER" id="PTHR11537:SF254">
    <property type="entry name" value="POTASSIUM VOLTAGE-GATED CHANNEL PROTEIN SHAB"/>
    <property type="match status" value="1"/>
</dbReference>
<organism evidence="14 15">
    <name type="scientific">Anaerobacterium chartisolvens</name>
    <dbReference type="NCBI Taxonomy" id="1297424"/>
    <lineage>
        <taxon>Bacteria</taxon>
        <taxon>Bacillati</taxon>
        <taxon>Bacillota</taxon>
        <taxon>Clostridia</taxon>
        <taxon>Eubacteriales</taxon>
        <taxon>Oscillospiraceae</taxon>
        <taxon>Anaerobacterium</taxon>
    </lineage>
</organism>
<evidence type="ECO:0000256" key="5">
    <source>
        <dbReference type="ARBA" id="ARBA00022826"/>
    </source>
</evidence>
<feature type="transmembrane region" description="Helical" evidence="12">
    <location>
        <begin position="211"/>
        <end position="236"/>
    </location>
</feature>
<dbReference type="Proteomes" id="UP000253034">
    <property type="component" value="Unassembled WGS sequence"/>
</dbReference>
<keyword evidence="3" id="KW-0633">Potassium transport</keyword>
<dbReference type="PANTHER" id="PTHR11537">
    <property type="entry name" value="VOLTAGE-GATED POTASSIUM CHANNEL"/>
    <property type="match status" value="1"/>
</dbReference>
<keyword evidence="4 12" id="KW-0812">Transmembrane</keyword>
<feature type="domain" description="Ion transport" evidence="13">
    <location>
        <begin position="29"/>
        <end position="237"/>
    </location>
</feature>
<keyword evidence="10 12" id="KW-0472">Membrane</keyword>
<evidence type="ECO:0000256" key="1">
    <source>
        <dbReference type="ARBA" id="ARBA00004141"/>
    </source>
</evidence>
<feature type="transmembrane region" description="Helical" evidence="12">
    <location>
        <begin position="153"/>
        <end position="174"/>
    </location>
</feature>
<feature type="transmembrane region" description="Helical" evidence="12">
    <location>
        <begin position="30"/>
        <end position="48"/>
    </location>
</feature>
<sequence length="248" mass="28072">MVIVKGIISMRKRIYEIVDIAKKTDKSSSIYDYTMLLIIVASIVPVCFKTSNVLFIWIDRITVLAFILDYIFRWVTADFKFKDKGAKSFLLYPFTPFAIIDLLSILPSLTALNMGFKLFRLLRLNKVFKVLKILRYSKSFDLILNVIMKEKQALLAVCYLAGGYISLSALIMFSVEPDSFNSFFDAIYWAVVTLTTVGYGDIYPVSNLGRIFGMVSSFMGIAIVALPTGIITAGYMNELNRSDNKSNR</sequence>
<evidence type="ECO:0000259" key="13">
    <source>
        <dbReference type="Pfam" id="PF00520"/>
    </source>
</evidence>
<evidence type="ECO:0000256" key="3">
    <source>
        <dbReference type="ARBA" id="ARBA00022538"/>
    </source>
</evidence>
<feature type="transmembrane region" description="Helical" evidence="12">
    <location>
        <begin position="95"/>
        <end position="116"/>
    </location>
</feature>
<keyword evidence="11 14" id="KW-0407">Ion channel</keyword>
<dbReference type="EMBL" id="QPJT01000010">
    <property type="protein sequence ID" value="RCX16611.1"/>
    <property type="molecule type" value="Genomic_DNA"/>
</dbReference>
<comment type="caution">
    <text evidence="14">The sequence shown here is derived from an EMBL/GenBank/DDBJ whole genome shotgun (WGS) entry which is preliminary data.</text>
</comment>
<keyword evidence="15" id="KW-1185">Reference proteome</keyword>
<evidence type="ECO:0000256" key="2">
    <source>
        <dbReference type="ARBA" id="ARBA00022448"/>
    </source>
</evidence>
<evidence type="ECO:0000256" key="4">
    <source>
        <dbReference type="ARBA" id="ARBA00022692"/>
    </source>
</evidence>
<comment type="subcellular location">
    <subcellularLocation>
        <location evidence="1">Membrane</location>
        <topology evidence="1">Multi-pass membrane protein</topology>
    </subcellularLocation>
</comment>
<feature type="transmembrane region" description="Helical" evidence="12">
    <location>
        <begin position="55"/>
        <end position="75"/>
    </location>
</feature>
<evidence type="ECO:0000256" key="9">
    <source>
        <dbReference type="ARBA" id="ARBA00023065"/>
    </source>
</evidence>
<dbReference type="Pfam" id="PF00520">
    <property type="entry name" value="Ion_trans"/>
    <property type="match status" value="1"/>
</dbReference>
<accession>A0A369B599</accession>
<feature type="transmembrane region" description="Helical" evidence="12">
    <location>
        <begin position="186"/>
        <end position="204"/>
    </location>
</feature>
<keyword evidence="7" id="KW-0630">Potassium</keyword>
<dbReference type="GO" id="GO:0001508">
    <property type="term" value="P:action potential"/>
    <property type="evidence" value="ECO:0007669"/>
    <property type="project" value="TreeGrafter"/>
</dbReference>
<dbReference type="InterPro" id="IPR027359">
    <property type="entry name" value="Volt_channel_dom_sf"/>
</dbReference>
<evidence type="ECO:0000313" key="14">
    <source>
        <dbReference type="EMBL" id="RCX16611.1"/>
    </source>
</evidence>
<keyword evidence="5" id="KW-0631">Potassium channel</keyword>
<dbReference type="SUPFAM" id="SSF81324">
    <property type="entry name" value="Voltage-gated potassium channels"/>
    <property type="match status" value="1"/>
</dbReference>
<dbReference type="GO" id="GO:0005249">
    <property type="term" value="F:voltage-gated potassium channel activity"/>
    <property type="evidence" value="ECO:0007669"/>
    <property type="project" value="InterPro"/>
</dbReference>
<keyword evidence="8 12" id="KW-1133">Transmembrane helix</keyword>
<proteinExistence type="predicted"/>
<evidence type="ECO:0000256" key="7">
    <source>
        <dbReference type="ARBA" id="ARBA00022958"/>
    </source>
</evidence>
<dbReference type="Gene3D" id="1.20.120.350">
    <property type="entry name" value="Voltage-gated potassium channels. Chain C"/>
    <property type="match status" value="1"/>
</dbReference>
<gene>
    <name evidence="14" type="ORF">DFR58_110108</name>
</gene>
<name>A0A369B599_9FIRM</name>